<organism evidence="2 3">
    <name type="scientific">Dryococelus australis</name>
    <dbReference type="NCBI Taxonomy" id="614101"/>
    <lineage>
        <taxon>Eukaryota</taxon>
        <taxon>Metazoa</taxon>
        <taxon>Ecdysozoa</taxon>
        <taxon>Arthropoda</taxon>
        <taxon>Hexapoda</taxon>
        <taxon>Insecta</taxon>
        <taxon>Pterygota</taxon>
        <taxon>Neoptera</taxon>
        <taxon>Polyneoptera</taxon>
        <taxon>Phasmatodea</taxon>
        <taxon>Verophasmatodea</taxon>
        <taxon>Anareolatae</taxon>
        <taxon>Phasmatidae</taxon>
        <taxon>Eurycanthinae</taxon>
        <taxon>Dryococelus</taxon>
    </lineage>
</organism>
<feature type="compositionally biased region" description="Basic and acidic residues" evidence="1">
    <location>
        <begin position="248"/>
        <end position="259"/>
    </location>
</feature>
<feature type="compositionally biased region" description="Polar residues" evidence="1">
    <location>
        <begin position="297"/>
        <end position="308"/>
    </location>
</feature>
<accession>A0ABQ9I1F2</accession>
<reference evidence="2 3" key="1">
    <citation type="submission" date="2023-02" db="EMBL/GenBank/DDBJ databases">
        <title>LHISI_Scaffold_Assembly.</title>
        <authorList>
            <person name="Stuart O.P."/>
            <person name="Cleave R."/>
            <person name="Magrath M.J.L."/>
            <person name="Mikheyev A.S."/>
        </authorList>
    </citation>
    <scope>NUCLEOTIDE SEQUENCE [LARGE SCALE GENOMIC DNA]</scope>
    <source>
        <strain evidence="2">Daus_M_001</strain>
        <tissue evidence="2">Leg muscle</tissue>
    </source>
</reference>
<evidence type="ECO:0000256" key="1">
    <source>
        <dbReference type="SAM" id="MobiDB-lite"/>
    </source>
</evidence>
<dbReference type="Proteomes" id="UP001159363">
    <property type="component" value="Chromosome 3"/>
</dbReference>
<dbReference type="EMBL" id="JARBHB010000003">
    <property type="protein sequence ID" value="KAJ8890480.1"/>
    <property type="molecule type" value="Genomic_DNA"/>
</dbReference>
<protein>
    <submittedName>
        <fullName evidence="2">Uncharacterized protein</fullName>
    </submittedName>
</protein>
<evidence type="ECO:0000313" key="2">
    <source>
        <dbReference type="EMBL" id="KAJ8890480.1"/>
    </source>
</evidence>
<name>A0ABQ9I1F2_9NEOP</name>
<evidence type="ECO:0000313" key="3">
    <source>
        <dbReference type="Proteomes" id="UP001159363"/>
    </source>
</evidence>
<feature type="compositionally biased region" description="Basic and acidic residues" evidence="1">
    <location>
        <begin position="279"/>
        <end position="290"/>
    </location>
</feature>
<feature type="region of interest" description="Disordered" evidence="1">
    <location>
        <begin position="248"/>
        <end position="311"/>
    </location>
</feature>
<keyword evidence="3" id="KW-1185">Reference proteome</keyword>
<proteinExistence type="predicted"/>
<sequence length="507" mass="55777">MPDNAVGREMEMEQQWNSRAGEAGALREDQLSNVFQVQKSVAASLGIEHGSPWPCLNWPRERSLVLSLSRRRHYDVRENALWSSQLVGESAKEREHEVVYSLALSRRRLICCAKECSLSRVFFKLRHGLSWQRVKPSTPVVDNRQHVAHEACILPVLYSARLTDQRRCQILIGSVKFVYISSSRQQAMAIDKLSSGAYSIEVYRVLTFFREKSLALAITHEQLKTDNGKWPPLPQVMIYDSANKVRGVERSKASTEQRRNAGAGETVDTRENPPTSGIVRHDVHMRESGSDPRFSASGFQPSKDSNGSVGDVGAGAKEAGNIGIGVLGTSAEKFDGSIEDFAGVTAGFKSIYRKLQQAPNALRHWSMHNLDFVLNNAAPRQAPHHASQLVVGDLNFVEIVRRGDDNVDEHVSVAPITPTLLGLRCAKFLQPDGSLNPFRPSEHTRSNECHSPTSAAPTTALIIDAVLPADDVTLLCRRQPAAVLGSLQAEAILAREQACHAGCIPAC</sequence>
<comment type="caution">
    <text evidence="2">The sequence shown here is derived from an EMBL/GenBank/DDBJ whole genome shotgun (WGS) entry which is preliminary data.</text>
</comment>
<gene>
    <name evidence="2" type="ORF">PR048_009989</name>
</gene>